<evidence type="ECO:0000313" key="1">
    <source>
        <dbReference type="EMBL" id="ORC84286.1"/>
    </source>
</evidence>
<accession>A0A1X0NHX1</accession>
<organism evidence="1 2">
    <name type="scientific">Trypanosoma theileri</name>
    <dbReference type="NCBI Taxonomy" id="67003"/>
    <lineage>
        <taxon>Eukaryota</taxon>
        <taxon>Discoba</taxon>
        <taxon>Euglenozoa</taxon>
        <taxon>Kinetoplastea</taxon>
        <taxon>Metakinetoplastina</taxon>
        <taxon>Trypanosomatida</taxon>
        <taxon>Trypanosomatidae</taxon>
        <taxon>Trypanosoma</taxon>
    </lineage>
</organism>
<reference evidence="1 2" key="1">
    <citation type="submission" date="2017-03" db="EMBL/GenBank/DDBJ databases">
        <title>An alternative strategy for trypanosome survival in the mammalian bloodstream revealed through genome and transcriptome analysis of the ubiquitous bovine parasite Trypanosoma (Megatrypanum) theileri.</title>
        <authorList>
            <person name="Kelly S."/>
            <person name="Ivens A."/>
            <person name="Mott A."/>
            <person name="O'Neill E."/>
            <person name="Emms D."/>
            <person name="Macleod O."/>
            <person name="Voorheis P."/>
            <person name="Matthews J."/>
            <person name="Matthews K."/>
            <person name="Carrington M."/>
        </authorList>
    </citation>
    <scope>NUCLEOTIDE SEQUENCE [LARGE SCALE GENOMIC DNA]</scope>
    <source>
        <strain evidence="1">Edinburgh</strain>
    </source>
</reference>
<protein>
    <submittedName>
        <fullName evidence="1">Uncharacterized protein</fullName>
    </submittedName>
</protein>
<dbReference type="EMBL" id="NBCO01000046">
    <property type="protein sequence ID" value="ORC84286.1"/>
    <property type="molecule type" value="Genomic_DNA"/>
</dbReference>
<dbReference type="OrthoDB" id="273298at2759"/>
<proteinExistence type="predicted"/>
<dbReference type="AlphaFoldDB" id="A0A1X0NHX1"/>
<dbReference type="Proteomes" id="UP000192257">
    <property type="component" value="Unassembled WGS sequence"/>
</dbReference>
<evidence type="ECO:0000313" key="2">
    <source>
        <dbReference type="Proteomes" id="UP000192257"/>
    </source>
</evidence>
<sequence>MAIALDSEFLKTHGVVLTRSVAFVPFSFVRETTGISQQKQQIPKCKTSFGNPFVLSISPKEVMCRADLLPCGHSLNSIVQSSVVSGEKLKNIQEEYKQLKSKTTTESFEEKEYTENNNYSSLTDFDSLCPHSIPNIRRLDKAWVESVYMAPVNSLEFRDAAMQLNHLRAYGKGRRRQRALPFLLRYHPKLLQDILRSSFPSANAWCSWLTMCGDLVERELQKLGDEHRQLSDVCTFENSQGKLDDKKKGNFPQYKECNTLEEFSYELNRTWSSLMVSVSSGGSKFYCYGDGDLKAIQNTLQLSCKMLERHSSSITKKTQSVNTKTFNHQQNGFEEGEDGKKEVLLGSGAGCGTVDTGRLLTSPHQARPLDATRHPLFAAAGFRTSPGAIPALTEALKKAALADETAVRLLKENAPHNPVWDARALACVCASCGIGPP</sequence>
<gene>
    <name evidence="1" type="ORF">TM35_000461050</name>
</gene>
<name>A0A1X0NHX1_9TRYP</name>
<dbReference type="RefSeq" id="XP_028878352.1">
    <property type="nucleotide sequence ID" value="XM_029030284.1"/>
</dbReference>
<keyword evidence="2" id="KW-1185">Reference proteome</keyword>
<dbReference type="VEuPathDB" id="TriTrypDB:TM35_000461050"/>
<comment type="caution">
    <text evidence="1">The sequence shown here is derived from an EMBL/GenBank/DDBJ whole genome shotgun (WGS) entry which is preliminary data.</text>
</comment>
<dbReference type="GeneID" id="39990064"/>